<gene>
    <name evidence="6" type="ORF">KK1_008878</name>
</gene>
<evidence type="ECO:0000256" key="5">
    <source>
        <dbReference type="RuleBase" id="RU362057"/>
    </source>
</evidence>
<dbReference type="CDD" id="cd03784">
    <property type="entry name" value="GT1_Gtf-like"/>
    <property type="match status" value="1"/>
</dbReference>
<protein>
    <recommendedName>
        <fullName evidence="5">Glycosyltransferase</fullName>
        <ecNumber evidence="5">2.4.1.-</ecNumber>
    </recommendedName>
</protein>
<dbReference type="PANTHER" id="PTHR48048:SF30">
    <property type="entry name" value="GLYCOSYLTRANSFERASE"/>
    <property type="match status" value="1"/>
</dbReference>
<dbReference type="AlphaFoldDB" id="A0A151TRJ8"/>
<dbReference type="FunFam" id="3.40.50.2000:FF:000020">
    <property type="entry name" value="Glycosyltransferase"/>
    <property type="match status" value="1"/>
</dbReference>
<dbReference type="OMA" id="VALWMHE"/>
<comment type="similarity">
    <text evidence="1 4">Belongs to the UDP-glycosyltransferase family.</text>
</comment>
<sequence length="478" mass="52749">MKEAIVFYPAPLIGHLISIVELCKLILTHQPSLSLHMLITTPPYDTSSTSNYISTISATLPSITFHNLPTFTPPHTLLSSTLNHETLLFHLLHHNHPHIHQTLISISKTHTIQALILDILCSQSLSIASQLNLPAYIFVPFGASGFSSFLYLPTLHDTYNKSFKELNIFLNIPGVPPMPTCDMPKPMLERNDESYKSLLNCSLAAPKAAGYIVNTFEAFEASSIKAISNGLALPNSFTPPLYCVGPIVSTTTNQYQNTCDHECLRWMDSQPSKSVVFLCFGSLGVFSREQLREIALGLEKSGQRFLWVVRNPINDQNHNLALGIQEDPDLESLLPKGFLDRTKGKGLVVKNWAPQVAVLSHNSVGGFVSHCGWNSVLEAVCGGVPMIAWPLYAEQRFNRVVVVEAMEVALWMHENAAGFVAASEVEERVRELMESERGKQVRIRVGVAKDEAKAALMDGGSSHVALEKLLKSWNGQVS</sequence>
<evidence type="ECO:0000256" key="2">
    <source>
        <dbReference type="ARBA" id="ARBA00022676"/>
    </source>
</evidence>
<evidence type="ECO:0000313" key="7">
    <source>
        <dbReference type="Proteomes" id="UP000075243"/>
    </source>
</evidence>
<dbReference type="InterPro" id="IPR050481">
    <property type="entry name" value="UDP-glycosyltransf_plant"/>
</dbReference>
<dbReference type="EC" id="2.4.1.-" evidence="5"/>
<keyword evidence="3 4" id="KW-0808">Transferase</keyword>
<dbReference type="InterPro" id="IPR035595">
    <property type="entry name" value="UDP_glycos_trans_CS"/>
</dbReference>
<accession>A0A151TRJ8</accession>
<organism evidence="6 7">
    <name type="scientific">Cajanus cajan</name>
    <name type="common">Pigeon pea</name>
    <name type="synonym">Cajanus indicus</name>
    <dbReference type="NCBI Taxonomy" id="3821"/>
    <lineage>
        <taxon>Eukaryota</taxon>
        <taxon>Viridiplantae</taxon>
        <taxon>Streptophyta</taxon>
        <taxon>Embryophyta</taxon>
        <taxon>Tracheophyta</taxon>
        <taxon>Spermatophyta</taxon>
        <taxon>Magnoliopsida</taxon>
        <taxon>eudicotyledons</taxon>
        <taxon>Gunneridae</taxon>
        <taxon>Pentapetalae</taxon>
        <taxon>rosids</taxon>
        <taxon>fabids</taxon>
        <taxon>Fabales</taxon>
        <taxon>Fabaceae</taxon>
        <taxon>Papilionoideae</taxon>
        <taxon>50 kb inversion clade</taxon>
        <taxon>NPAAA clade</taxon>
        <taxon>indigoferoid/millettioid clade</taxon>
        <taxon>Phaseoleae</taxon>
        <taxon>Cajanus</taxon>
    </lineage>
</organism>
<dbReference type="PANTHER" id="PTHR48048">
    <property type="entry name" value="GLYCOSYLTRANSFERASE"/>
    <property type="match status" value="1"/>
</dbReference>
<evidence type="ECO:0000313" key="6">
    <source>
        <dbReference type="EMBL" id="KYP69678.1"/>
    </source>
</evidence>
<reference evidence="6 7" key="1">
    <citation type="journal article" date="2012" name="Nat. Biotechnol.">
        <title>Draft genome sequence of pigeonpea (Cajanus cajan), an orphan legume crop of resource-poor farmers.</title>
        <authorList>
            <person name="Varshney R.K."/>
            <person name="Chen W."/>
            <person name="Li Y."/>
            <person name="Bharti A.K."/>
            <person name="Saxena R.K."/>
            <person name="Schlueter J.A."/>
            <person name="Donoghue M.T."/>
            <person name="Azam S."/>
            <person name="Fan G."/>
            <person name="Whaley A.M."/>
            <person name="Farmer A.D."/>
            <person name="Sheridan J."/>
            <person name="Iwata A."/>
            <person name="Tuteja R."/>
            <person name="Penmetsa R.V."/>
            <person name="Wu W."/>
            <person name="Upadhyaya H.D."/>
            <person name="Yang S.P."/>
            <person name="Shah T."/>
            <person name="Saxena K.B."/>
            <person name="Michael T."/>
            <person name="McCombie W.R."/>
            <person name="Yang B."/>
            <person name="Zhang G."/>
            <person name="Yang H."/>
            <person name="Wang J."/>
            <person name="Spillane C."/>
            <person name="Cook D.R."/>
            <person name="May G.D."/>
            <person name="Xu X."/>
            <person name="Jackson S.A."/>
        </authorList>
    </citation>
    <scope>NUCLEOTIDE SEQUENCE [LARGE SCALE GENOMIC DNA]</scope>
    <source>
        <strain evidence="7">cv. Asha</strain>
    </source>
</reference>
<dbReference type="EMBL" id="CM003605">
    <property type="protein sequence ID" value="KYP69678.1"/>
    <property type="molecule type" value="Genomic_DNA"/>
</dbReference>
<dbReference type="Proteomes" id="UP000075243">
    <property type="component" value="Chromosome 3"/>
</dbReference>
<dbReference type="PROSITE" id="PS00375">
    <property type="entry name" value="UDPGT"/>
    <property type="match status" value="1"/>
</dbReference>
<keyword evidence="2 4" id="KW-0328">Glycosyltransferase</keyword>
<keyword evidence="7" id="KW-1185">Reference proteome</keyword>
<dbReference type="InterPro" id="IPR002213">
    <property type="entry name" value="UDP_glucos_trans"/>
</dbReference>
<dbReference type="SUPFAM" id="SSF53756">
    <property type="entry name" value="UDP-Glycosyltransferase/glycogen phosphorylase"/>
    <property type="match status" value="1"/>
</dbReference>
<evidence type="ECO:0000256" key="1">
    <source>
        <dbReference type="ARBA" id="ARBA00009995"/>
    </source>
</evidence>
<name>A0A151TRJ8_CAJCA</name>
<dbReference type="Pfam" id="PF00201">
    <property type="entry name" value="UDPGT"/>
    <property type="match status" value="1"/>
</dbReference>
<dbReference type="GO" id="GO:0035251">
    <property type="term" value="F:UDP-glucosyltransferase activity"/>
    <property type="evidence" value="ECO:0007669"/>
    <property type="project" value="InterPro"/>
</dbReference>
<evidence type="ECO:0000256" key="4">
    <source>
        <dbReference type="RuleBase" id="RU003718"/>
    </source>
</evidence>
<evidence type="ECO:0000256" key="3">
    <source>
        <dbReference type="ARBA" id="ARBA00022679"/>
    </source>
</evidence>
<proteinExistence type="inferred from homology"/>
<dbReference type="Gene3D" id="3.40.50.2000">
    <property type="entry name" value="Glycogen Phosphorylase B"/>
    <property type="match status" value="2"/>
</dbReference>
<dbReference type="Gramene" id="C.cajan_08626.t">
    <property type="protein sequence ID" value="C.cajan_08626.t.cds1"/>
    <property type="gene ID" value="C.cajan_08626"/>
</dbReference>